<dbReference type="GO" id="GO:0005484">
    <property type="term" value="F:SNAP receptor activity"/>
    <property type="evidence" value="ECO:0007669"/>
    <property type="project" value="TreeGrafter"/>
</dbReference>
<dbReference type="CDD" id="cd15862">
    <property type="entry name" value="SNARE_Vti1"/>
    <property type="match status" value="1"/>
</dbReference>
<evidence type="ECO:0000256" key="9">
    <source>
        <dbReference type="SAM" id="Coils"/>
    </source>
</evidence>
<organism evidence="11 12">
    <name type="scientific">Furculomyces boomerangus</name>
    <dbReference type="NCBI Taxonomy" id="61424"/>
    <lineage>
        <taxon>Eukaryota</taxon>
        <taxon>Fungi</taxon>
        <taxon>Fungi incertae sedis</taxon>
        <taxon>Zoopagomycota</taxon>
        <taxon>Kickxellomycotina</taxon>
        <taxon>Harpellomycetes</taxon>
        <taxon>Harpellales</taxon>
        <taxon>Harpellaceae</taxon>
        <taxon>Furculomyces</taxon>
    </lineage>
</organism>
<comment type="subcellular location">
    <subcellularLocation>
        <location evidence="1">Membrane</location>
        <topology evidence="1">Single-pass type IV membrane protein</topology>
    </subcellularLocation>
</comment>
<dbReference type="InterPro" id="IPR007705">
    <property type="entry name" value="Vesicle_trsprt_v-SNARE_N"/>
</dbReference>
<evidence type="ECO:0000256" key="1">
    <source>
        <dbReference type="ARBA" id="ARBA00004211"/>
    </source>
</evidence>
<protein>
    <recommendedName>
        <fullName evidence="10">t-SNARE coiled-coil homology domain-containing protein</fullName>
    </recommendedName>
</protein>
<dbReference type="Gene3D" id="1.20.58.400">
    <property type="entry name" value="t-snare proteins"/>
    <property type="match status" value="1"/>
</dbReference>
<dbReference type="GO" id="GO:0005789">
    <property type="term" value="C:endoplasmic reticulum membrane"/>
    <property type="evidence" value="ECO:0007669"/>
    <property type="project" value="TreeGrafter"/>
</dbReference>
<name>A0A2T9YQ61_9FUNG</name>
<evidence type="ECO:0000256" key="2">
    <source>
        <dbReference type="ARBA" id="ARBA00006108"/>
    </source>
</evidence>
<dbReference type="STRING" id="61424.A0A2T9YQ61"/>
<keyword evidence="4" id="KW-0812">Transmembrane</keyword>
<evidence type="ECO:0000313" key="11">
    <source>
        <dbReference type="EMBL" id="PVU94498.1"/>
    </source>
</evidence>
<dbReference type="EMBL" id="MBFT01000245">
    <property type="protein sequence ID" value="PVU94498.1"/>
    <property type="molecule type" value="Genomic_DNA"/>
</dbReference>
<dbReference type="GO" id="GO:0006896">
    <property type="term" value="P:Golgi to vacuole transport"/>
    <property type="evidence" value="ECO:0007669"/>
    <property type="project" value="TreeGrafter"/>
</dbReference>
<dbReference type="Proteomes" id="UP000245699">
    <property type="component" value="Unassembled WGS sequence"/>
</dbReference>
<reference evidence="11 12" key="1">
    <citation type="journal article" date="2018" name="MBio">
        <title>Comparative Genomics Reveals the Core Gene Toolbox for the Fungus-Insect Symbiosis.</title>
        <authorList>
            <person name="Wang Y."/>
            <person name="Stata M."/>
            <person name="Wang W."/>
            <person name="Stajich J.E."/>
            <person name="White M.M."/>
            <person name="Moncalvo J.M."/>
        </authorList>
    </citation>
    <scope>NUCLEOTIDE SEQUENCE [LARGE SCALE GENOMIC DNA]</scope>
    <source>
        <strain evidence="11 12">AUS-77-4</strain>
    </source>
</reference>
<evidence type="ECO:0000259" key="10">
    <source>
        <dbReference type="SMART" id="SM00397"/>
    </source>
</evidence>
<dbReference type="GO" id="GO:0006891">
    <property type="term" value="P:intra-Golgi vesicle-mediated transport"/>
    <property type="evidence" value="ECO:0007669"/>
    <property type="project" value="TreeGrafter"/>
</dbReference>
<keyword evidence="6" id="KW-1133">Transmembrane helix</keyword>
<dbReference type="SMART" id="SM00397">
    <property type="entry name" value="t_SNARE"/>
    <property type="match status" value="1"/>
</dbReference>
<evidence type="ECO:0000256" key="3">
    <source>
        <dbReference type="ARBA" id="ARBA00022448"/>
    </source>
</evidence>
<dbReference type="GO" id="GO:0031902">
    <property type="term" value="C:late endosome membrane"/>
    <property type="evidence" value="ECO:0007669"/>
    <property type="project" value="TreeGrafter"/>
</dbReference>
<dbReference type="InterPro" id="IPR000727">
    <property type="entry name" value="T_SNARE_dom"/>
</dbReference>
<dbReference type="SUPFAM" id="SSF58038">
    <property type="entry name" value="SNARE fusion complex"/>
    <property type="match status" value="1"/>
</dbReference>
<evidence type="ECO:0000256" key="6">
    <source>
        <dbReference type="ARBA" id="ARBA00022989"/>
    </source>
</evidence>
<dbReference type="PANTHER" id="PTHR21230">
    <property type="entry name" value="VESICLE TRANSPORT V-SNARE PROTEIN VTI1-RELATED"/>
    <property type="match status" value="1"/>
</dbReference>
<keyword evidence="8" id="KW-0472">Membrane</keyword>
<dbReference type="GO" id="GO:0042147">
    <property type="term" value="P:retrograde transport, endosome to Golgi"/>
    <property type="evidence" value="ECO:0007669"/>
    <property type="project" value="TreeGrafter"/>
</dbReference>
<dbReference type="GO" id="GO:0048280">
    <property type="term" value="P:vesicle fusion with Golgi apparatus"/>
    <property type="evidence" value="ECO:0007669"/>
    <property type="project" value="TreeGrafter"/>
</dbReference>
<evidence type="ECO:0000256" key="4">
    <source>
        <dbReference type="ARBA" id="ARBA00022692"/>
    </source>
</evidence>
<evidence type="ECO:0000256" key="7">
    <source>
        <dbReference type="ARBA" id="ARBA00023054"/>
    </source>
</evidence>
<comment type="similarity">
    <text evidence="2">Belongs to the VTI1 family.</text>
</comment>
<dbReference type="GO" id="GO:0012507">
    <property type="term" value="C:ER to Golgi transport vesicle membrane"/>
    <property type="evidence" value="ECO:0007669"/>
    <property type="project" value="TreeGrafter"/>
</dbReference>
<feature type="coiled-coil region" evidence="9">
    <location>
        <begin position="41"/>
        <end position="97"/>
    </location>
</feature>
<evidence type="ECO:0000313" key="12">
    <source>
        <dbReference type="Proteomes" id="UP000245699"/>
    </source>
</evidence>
<evidence type="ECO:0000256" key="5">
    <source>
        <dbReference type="ARBA" id="ARBA00022927"/>
    </source>
</evidence>
<evidence type="ECO:0000256" key="8">
    <source>
        <dbReference type="ARBA" id="ARBA00023136"/>
    </source>
</evidence>
<dbReference type="FunFam" id="1.20.5.110:FF:000002">
    <property type="entry name" value="Vesicle transport through interaction with t-SNAREsB"/>
    <property type="match status" value="1"/>
</dbReference>
<feature type="domain" description="T-SNARE coiled-coil homology" evidence="10">
    <location>
        <begin position="127"/>
        <end position="194"/>
    </location>
</feature>
<dbReference type="OrthoDB" id="430637at2759"/>
<dbReference type="GO" id="GO:0016236">
    <property type="term" value="P:macroautophagy"/>
    <property type="evidence" value="ECO:0007669"/>
    <property type="project" value="TreeGrafter"/>
</dbReference>
<dbReference type="Pfam" id="PF05008">
    <property type="entry name" value="V-SNARE"/>
    <property type="match status" value="1"/>
</dbReference>
<dbReference type="GO" id="GO:0005829">
    <property type="term" value="C:cytosol"/>
    <property type="evidence" value="ECO:0007669"/>
    <property type="project" value="GOC"/>
</dbReference>
<dbReference type="GO" id="GO:0031201">
    <property type="term" value="C:SNARE complex"/>
    <property type="evidence" value="ECO:0007669"/>
    <property type="project" value="TreeGrafter"/>
</dbReference>
<dbReference type="Pfam" id="PF12352">
    <property type="entry name" value="V-SNARE_C"/>
    <property type="match status" value="1"/>
</dbReference>
<dbReference type="InterPro" id="IPR038407">
    <property type="entry name" value="v-SNARE_N_sf"/>
</dbReference>
<dbReference type="GO" id="GO:0006886">
    <property type="term" value="P:intracellular protein transport"/>
    <property type="evidence" value="ECO:0007669"/>
    <property type="project" value="InterPro"/>
</dbReference>
<accession>A0A2T9YQ61</accession>
<dbReference type="SUPFAM" id="SSF47661">
    <property type="entry name" value="t-snare proteins"/>
    <property type="match status" value="1"/>
</dbReference>
<keyword evidence="7 9" id="KW-0175">Coiled coil</keyword>
<dbReference type="Gene3D" id="1.20.5.110">
    <property type="match status" value="1"/>
</dbReference>
<keyword evidence="5" id="KW-0653">Protein transport</keyword>
<proteinExistence type="inferred from homology"/>
<dbReference type="GO" id="GO:0005794">
    <property type="term" value="C:Golgi apparatus"/>
    <property type="evidence" value="ECO:0007669"/>
    <property type="project" value="TreeGrafter"/>
</dbReference>
<dbReference type="GO" id="GO:0000149">
    <property type="term" value="F:SNARE binding"/>
    <property type="evidence" value="ECO:0007669"/>
    <property type="project" value="TreeGrafter"/>
</dbReference>
<gene>
    <name evidence="11" type="ORF">BB559_002979</name>
</gene>
<keyword evidence="3" id="KW-0813">Transport</keyword>
<keyword evidence="12" id="KW-1185">Reference proteome</keyword>
<dbReference type="AlphaFoldDB" id="A0A2T9YQ61"/>
<comment type="caution">
    <text evidence="11">The sequence shown here is derived from an EMBL/GenBank/DDBJ whole genome shotgun (WGS) entry which is preliminary data.</text>
</comment>
<sequence>MSNISLFQSYENEFLEISQNLISKIETSIPVMGLDQRRFATKLAQKDVEEAEELIGQMELEILNLKGSEKIQATPRVKRYKTQIASLKKDLRNLVSESGGSNRERMELLGGHSNYYTDASDFDQRAGLLQGTNILEQSSRRLQDSHRVAIETEAVGASILNDLRLQREQIVHTRDSLMQADAHIDTSQRTLKAMARRLGG</sequence>
<dbReference type="PANTHER" id="PTHR21230:SF26">
    <property type="entry name" value="VESICLE TRANSPORT THROUGH INTERACTION WITH T-SNARES HOMOLOG 1A"/>
    <property type="match status" value="1"/>
</dbReference>
<dbReference type="InterPro" id="IPR010989">
    <property type="entry name" value="SNARE"/>
</dbReference>